<dbReference type="AlphaFoldDB" id="A0A916Q9L7"/>
<accession>A0A916Q9L7</accession>
<name>A0A916Q9L7_9FIRM</name>
<keyword evidence="2" id="KW-1185">Reference proteome</keyword>
<proteinExistence type="predicted"/>
<evidence type="ECO:0000313" key="1">
    <source>
        <dbReference type="EMBL" id="GFO85136.1"/>
    </source>
</evidence>
<gene>
    <name evidence="1" type="ORF">ANBU17_14830</name>
</gene>
<reference evidence="1" key="1">
    <citation type="submission" date="2020-06" db="EMBL/GenBank/DDBJ databases">
        <title>Characterization of fructooligosaccharide metabolism and fructooligosaccharide-degrading enzymes in human commensal butyrate producers.</title>
        <authorList>
            <person name="Tanno H."/>
            <person name="Fujii T."/>
            <person name="Hirano K."/>
            <person name="Maeno S."/>
            <person name="Tonozuka T."/>
            <person name="Sakamoto M."/>
            <person name="Ohkuma M."/>
            <person name="Tochio T."/>
            <person name="Endo A."/>
        </authorList>
    </citation>
    <scope>NUCLEOTIDE SEQUENCE</scope>
    <source>
        <strain evidence="1">JCM 17466</strain>
    </source>
</reference>
<sequence>MAGKGQAETRERSAITYIGFLQSGVSEIHILQAGKILQKETAEDCMQKGAVRQKPIYFPPLESMFRRVSISDGLSWSFSR</sequence>
<organism evidence="1 2">
    <name type="scientific">Anaerostipes butyraticus</name>
    <dbReference type="NCBI Taxonomy" id="645466"/>
    <lineage>
        <taxon>Bacteria</taxon>
        <taxon>Bacillati</taxon>
        <taxon>Bacillota</taxon>
        <taxon>Clostridia</taxon>
        <taxon>Lachnospirales</taxon>
        <taxon>Lachnospiraceae</taxon>
        <taxon>Anaerostipes</taxon>
    </lineage>
</organism>
<dbReference type="EMBL" id="BLYI01000031">
    <property type="protein sequence ID" value="GFO85136.1"/>
    <property type="molecule type" value="Genomic_DNA"/>
</dbReference>
<evidence type="ECO:0000313" key="2">
    <source>
        <dbReference type="Proteomes" id="UP000613208"/>
    </source>
</evidence>
<dbReference type="Proteomes" id="UP000613208">
    <property type="component" value="Unassembled WGS sequence"/>
</dbReference>
<protein>
    <submittedName>
        <fullName evidence="1">Uncharacterized protein</fullName>
    </submittedName>
</protein>
<comment type="caution">
    <text evidence="1">The sequence shown here is derived from an EMBL/GenBank/DDBJ whole genome shotgun (WGS) entry which is preliminary data.</text>
</comment>